<organism evidence="1 2">
    <name type="scientific">Russula earlei</name>
    <dbReference type="NCBI Taxonomy" id="71964"/>
    <lineage>
        <taxon>Eukaryota</taxon>
        <taxon>Fungi</taxon>
        <taxon>Dikarya</taxon>
        <taxon>Basidiomycota</taxon>
        <taxon>Agaricomycotina</taxon>
        <taxon>Agaricomycetes</taxon>
        <taxon>Russulales</taxon>
        <taxon>Russulaceae</taxon>
        <taxon>Russula</taxon>
    </lineage>
</organism>
<sequence>MTTEGDLSALGAATPKLIFSQLLRVPTAREIWETRNLTTATILGLLIIFVVRYIRSPWRKVPPSPRRLPIIGNALQLMDKSWLVSKDCKERFGEIMYLDAAGQPTVVINSLKVAFELLERRASNYSDRPRLVMAQEILSNGLLLSLMSYGDRWRRMRRAAHEALTKRAVQSYHPIQTKEATILVSSLLMLSTRLNPDKQFQRLAASTVMSILYDYPTIMSEHDHTLEKIEEYILRLSHAAMPKSYFVNIFHWMIHIPARFAKWKREARRQFNEDYTMFKGLLDRVRVDLANGGNRPSFSASLIQNPERNRLSEPEMTFLVGLLYSAGAETTATSLAWWALSMIAFPEVQRKAQAELDAVVGRGRLPTFADAPHLPYLGAVIREILRWRPALPLGVPHAATEDDWYQDMFIPKGTICIPNTWNCNHDRAVFGEDADEFRPERHLDDHGELLSSPIETNQAGHVTFGFGRRICVGKDLALDSLFINIARVLWAVKLERARDTNGRQVPLDTDTLVDAGLIARPVPYDCVVRPRFTGMESILAEERERFEIWK</sequence>
<dbReference type="EMBL" id="JAGFNK010000444">
    <property type="protein sequence ID" value="KAI9450251.1"/>
    <property type="molecule type" value="Genomic_DNA"/>
</dbReference>
<evidence type="ECO:0000313" key="1">
    <source>
        <dbReference type="EMBL" id="KAI9450251.1"/>
    </source>
</evidence>
<protein>
    <submittedName>
        <fullName evidence="1">Cytochrome P450</fullName>
    </submittedName>
</protein>
<gene>
    <name evidence="1" type="ORF">F5148DRAFT_987147</name>
</gene>
<name>A0ACC0TWK3_9AGAM</name>
<dbReference type="Proteomes" id="UP001207468">
    <property type="component" value="Unassembled WGS sequence"/>
</dbReference>
<evidence type="ECO:0000313" key="2">
    <source>
        <dbReference type="Proteomes" id="UP001207468"/>
    </source>
</evidence>
<accession>A0ACC0TWK3</accession>
<proteinExistence type="predicted"/>
<keyword evidence="2" id="KW-1185">Reference proteome</keyword>
<reference evidence="1" key="1">
    <citation type="submission" date="2021-03" db="EMBL/GenBank/DDBJ databases">
        <title>Evolutionary priming and transition to the ectomycorrhizal habit in an iconic lineage of mushroom-forming fungi: is preadaptation a requirement?</title>
        <authorList>
            <consortium name="DOE Joint Genome Institute"/>
            <person name="Looney B.P."/>
            <person name="Miyauchi S."/>
            <person name="Morin E."/>
            <person name="Drula E."/>
            <person name="Courty P.E."/>
            <person name="Chicoki N."/>
            <person name="Fauchery L."/>
            <person name="Kohler A."/>
            <person name="Kuo A."/>
            <person name="LaButti K."/>
            <person name="Pangilinan J."/>
            <person name="Lipzen A."/>
            <person name="Riley R."/>
            <person name="Andreopoulos W."/>
            <person name="He G."/>
            <person name="Johnson J."/>
            <person name="Barry K.W."/>
            <person name="Grigoriev I.V."/>
            <person name="Nagy L."/>
            <person name="Hibbett D."/>
            <person name="Henrissat B."/>
            <person name="Matheny P.B."/>
            <person name="Labbe J."/>
            <person name="Martin A.F."/>
        </authorList>
    </citation>
    <scope>NUCLEOTIDE SEQUENCE</scope>
    <source>
        <strain evidence="1">BPL698</strain>
    </source>
</reference>
<comment type="caution">
    <text evidence="1">The sequence shown here is derived from an EMBL/GenBank/DDBJ whole genome shotgun (WGS) entry which is preliminary data.</text>
</comment>